<sequence>MGRGSRVALPVLALQAVTSTSASAVDVRPQDQAPLSVAVTATGSVERAYAWSIEKAADAAVRSTDSTNTATFRYTVTARAGAMTESGWALAGALTVTNPNDGEGGAITADAGVVTTLGGGSSCTVVGGDDLVVPAAGQLTLPYTCTFASAPSGSGTVDATVSWDPAGEASSASAVGSAPGSFTAASETNQTVAVVDDRTVAGQRVVLDPSVTWSTGLVRTYTYDLALVGSAPGTCRAYSNTATLDQPSGADPTAVTTVQACAPEVLPAQAFGQATGSVKAGCQGTVRTRVSNRTAETVTYRLRVGNKVHRIAVRSLGHRKFVTSGRALAKVTLKVGSTRLDRIRIPQRCEAPMVLPDTGLRAASS</sequence>
<reference evidence="2 5" key="2">
    <citation type="submission" date="2017-12" db="EMBL/GenBank/DDBJ databases">
        <title>Pharmacopeia of the Arctic Ocean.</title>
        <authorList>
            <person name="Collins E."/>
            <person name="Ducluzeau A.-L."/>
        </authorList>
    </citation>
    <scope>NUCLEOTIDE SEQUENCE [LARGE SCALE GENOMIC DNA]</scope>
    <source>
        <strain evidence="2 5">DSM 23325</strain>
    </source>
</reference>
<name>A0A1I0WHT5_9ACTN</name>
<gene>
    <name evidence="2" type="ORF">CXG46_21230</name>
    <name evidence="3" type="ORF">SAMN05192575_101984</name>
</gene>
<evidence type="ECO:0008006" key="6">
    <source>
        <dbReference type="Google" id="ProtNLM"/>
    </source>
</evidence>
<evidence type="ECO:0000256" key="1">
    <source>
        <dbReference type="SAM" id="SignalP"/>
    </source>
</evidence>
<dbReference type="EMBL" id="FOKC01000001">
    <property type="protein sequence ID" value="SFA87680.1"/>
    <property type="molecule type" value="Genomic_DNA"/>
</dbReference>
<feature type="chain" id="PRO_5011492315" description="Ig-like domain-containing protein" evidence="1">
    <location>
        <begin position="25"/>
        <end position="365"/>
    </location>
</feature>
<dbReference type="Proteomes" id="UP000199113">
    <property type="component" value="Unassembled WGS sequence"/>
</dbReference>
<evidence type="ECO:0000313" key="4">
    <source>
        <dbReference type="Proteomes" id="UP000199113"/>
    </source>
</evidence>
<protein>
    <recommendedName>
        <fullName evidence="6">Ig-like domain-containing protein</fullName>
    </recommendedName>
</protein>
<dbReference type="AlphaFoldDB" id="A0A1I0WHT5"/>
<organism evidence="3 4">
    <name type="scientific">Nocardioides alpinus</name>
    <dbReference type="NCBI Taxonomy" id="748909"/>
    <lineage>
        <taxon>Bacteria</taxon>
        <taxon>Bacillati</taxon>
        <taxon>Actinomycetota</taxon>
        <taxon>Actinomycetes</taxon>
        <taxon>Propionibacteriales</taxon>
        <taxon>Nocardioidaceae</taxon>
        <taxon>Nocardioides</taxon>
    </lineage>
</organism>
<evidence type="ECO:0000313" key="5">
    <source>
        <dbReference type="Proteomes" id="UP000233565"/>
    </source>
</evidence>
<feature type="signal peptide" evidence="1">
    <location>
        <begin position="1"/>
        <end position="24"/>
    </location>
</feature>
<dbReference type="EMBL" id="PJBV01000035">
    <property type="protein sequence ID" value="PKH37910.1"/>
    <property type="molecule type" value="Genomic_DNA"/>
</dbReference>
<dbReference type="Proteomes" id="UP000233565">
    <property type="component" value="Unassembled WGS sequence"/>
</dbReference>
<reference evidence="3" key="1">
    <citation type="submission" date="2016-10" db="EMBL/GenBank/DDBJ databases">
        <authorList>
            <person name="de Groot N.N."/>
        </authorList>
    </citation>
    <scope>NUCLEOTIDE SEQUENCE [LARGE SCALE GENOMIC DNA]</scope>
    <source>
        <strain evidence="3">CGMCC 1.10697</strain>
    </source>
</reference>
<keyword evidence="1" id="KW-0732">Signal</keyword>
<proteinExistence type="predicted"/>
<keyword evidence="5" id="KW-1185">Reference proteome</keyword>
<accession>A0A1I0WHT5</accession>
<evidence type="ECO:0000313" key="3">
    <source>
        <dbReference type="EMBL" id="SFA87680.1"/>
    </source>
</evidence>
<evidence type="ECO:0000313" key="2">
    <source>
        <dbReference type="EMBL" id="PKH37910.1"/>
    </source>
</evidence>